<comment type="caution">
    <text evidence="5">The sequence shown here is derived from an EMBL/GenBank/DDBJ whole genome shotgun (WGS) entry which is preliminary data.</text>
</comment>
<evidence type="ECO:0000313" key="6">
    <source>
        <dbReference type="Proteomes" id="UP000739538"/>
    </source>
</evidence>
<protein>
    <submittedName>
        <fullName evidence="5">GNAT family N-acetyltransferase</fullName>
    </submittedName>
</protein>
<dbReference type="PANTHER" id="PTHR43420:SF47">
    <property type="entry name" value="N-ACETYLTRANSFERASE DOMAIN-CONTAINING PROTEIN"/>
    <property type="match status" value="1"/>
</dbReference>
<feature type="region of interest" description="Disordered" evidence="3">
    <location>
        <begin position="1"/>
        <end position="25"/>
    </location>
</feature>
<dbReference type="Gene3D" id="3.40.630.30">
    <property type="match status" value="1"/>
</dbReference>
<dbReference type="InterPro" id="IPR016181">
    <property type="entry name" value="Acyl_CoA_acyltransferase"/>
</dbReference>
<dbReference type="InterPro" id="IPR050680">
    <property type="entry name" value="YpeA/RimI_acetyltransf"/>
</dbReference>
<evidence type="ECO:0000256" key="2">
    <source>
        <dbReference type="ARBA" id="ARBA00023315"/>
    </source>
</evidence>
<dbReference type="PROSITE" id="PS51186">
    <property type="entry name" value="GNAT"/>
    <property type="match status" value="1"/>
</dbReference>
<dbReference type="GO" id="GO:0016747">
    <property type="term" value="F:acyltransferase activity, transferring groups other than amino-acyl groups"/>
    <property type="evidence" value="ECO:0007669"/>
    <property type="project" value="InterPro"/>
</dbReference>
<dbReference type="InterPro" id="IPR000182">
    <property type="entry name" value="GNAT_dom"/>
</dbReference>
<evidence type="ECO:0000259" key="4">
    <source>
        <dbReference type="PROSITE" id="PS51186"/>
    </source>
</evidence>
<dbReference type="Proteomes" id="UP000739538">
    <property type="component" value="Unassembled WGS sequence"/>
</dbReference>
<reference evidence="5" key="1">
    <citation type="submission" date="2020-04" db="EMBL/GenBank/DDBJ databases">
        <authorList>
            <person name="Zhang T."/>
        </authorList>
    </citation>
    <scope>NUCLEOTIDE SEQUENCE</scope>
    <source>
        <strain evidence="5">HKST-UBA02</strain>
    </source>
</reference>
<dbReference type="Pfam" id="PF00583">
    <property type="entry name" value="Acetyltransf_1"/>
    <property type="match status" value="1"/>
</dbReference>
<accession>A0A956NFU9</accession>
<sequence length="184" mass="20566">MTDARAESSTNRKAPMTSRPEVHSIEPEEWEAYRTIRLRALSEDPQAFGSTFERETELPVDYWQTRVANGARLPNAHPIAAKIGETWVGLSWGWIEPEEPSIAHLYQMWVAPEARGQGIARMLVDSVIDWARGQGAAKLLLEVTLGDTPARRLYERAGFVPDGEPVPLRPGGELLEQPMVLPLD</sequence>
<dbReference type="AlphaFoldDB" id="A0A956NFU9"/>
<evidence type="ECO:0000256" key="1">
    <source>
        <dbReference type="ARBA" id="ARBA00022679"/>
    </source>
</evidence>
<keyword evidence="1" id="KW-0808">Transferase</keyword>
<proteinExistence type="predicted"/>
<evidence type="ECO:0000313" key="5">
    <source>
        <dbReference type="EMBL" id="MCA9756630.1"/>
    </source>
</evidence>
<feature type="domain" description="N-acetyltransferase" evidence="4">
    <location>
        <begin position="20"/>
        <end position="184"/>
    </location>
</feature>
<dbReference type="SUPFAM" id="SSF55729">
    <property type="entry name" value="Acyl-CoA N-acyltransferases (Nat)"/>
    <property type="match status" value="1"/>
</dbReference>
<name>A0A956NFU9_UNCEI</name>
<dbReference type="CDD" id="cd04301">
    <property type="entry name" value="NAT_SF"/>
    <property type="match status" value="1"/>
</dbReference>
<evidence type="ECO:0000256" key="3">
    <source>
        <dbReference type="SAM" id="MobiDB-lite"/>
    </source>
</evidence>
<reference evidence="5" key="2">
    <citation type="journal article" date="2021" name="Microbiome">
        <title>Successional dynamics and alternative stable states in a saline activated sludge microbial community over 9 years.</title>
        <authorList>
            <person name="Wang Y."/>
            <person name="Ye J."/>
            <person name="Ju F."/>
            <person name="Liu L."/>
            <person name="Boyd J.A."/>
            <person name="Deng Y."/>
            <person name="Parks D.H."/>
            <person name="Jiang X."/>
            <person name="Yin X."/>
            <person name="Woodcroft B.J."/>
            <person name="Tyson G.W."/>
            <person name="Hugenholtz P."/>
            <person name="Polz M.F."/>
            <person name="Zhang T."/>
        </authorList>
    </citation>
    <scope>NUCLEOTIDE SEQUENCE</scope>
    <source>
        <strain evidence="5">HKST-UBA02</strain>
    </source>
</reference>
<dbReference type="EMBL" id="JAGQHS010000060">
    <property type="protein sequence ID" value="MCA9756630.1"/>
    <property type="molecule type" value="Genomic_DNA"/>
</dbReference>
<dbReference type="PANTHER" id="PTHR43420">
    <property type="entry name" value="ACETYLTRANSFERASE"/>
    <property type="match status" value="1"/>
</dbReference>
<keyword evidence="2" id="KW-0012">Acyltransferase</keyword>
<gene>
    <name evidence="5" type="ORF">KDA27_12575</name>
</gene>
<organism evidence="5 6">
    <name type="scientific">Eiseniibacteriota bacterium</name>
    <dbReference type="NCBI Taxonomy" id="2212470"/>
    <lineage>
        <taxon>Bacteria</taxon>
        <taxon>Candidatus Eiseniibacteriota</taxon>
    </lineage>
</organism>